<proteinExistence type="predicted"/>
<keyword evidence="1" id="KW-1133">Transmembrane helix</keyword>
<accession>A0A7W7MR97</accession>
<evidence type="ECO:0000313" key="2">
    <source>
        <dbReference type="EMBL" id="MBB4764016.1"/>
    </source>
</evidence>
<protein>
    <submittedName>
        <fullName evidence="2">Uncharacterized protein</fullName>
    </submittedName>
</protein>
<keyword evidence="1" id="KW-0472">Membrane</keyword>
<dbReference type="AlphaFoldDB" id="A0A7W7MR97"/>
<organism evidence="2 3">
    <name type="scientific">Actinoplanes digitatis</name>
    <dbReference type="NCBI Taxonomy" id="1868"/>
    <lineage>
        <taxon>Bacteria</taxon>
        <taxon>Bacillati</taxon>
        <taxon>Actinomycetota</taxon>
        <taxon>Actinomycetes</taxon>
        <taxon>Micromonosporales</taxon>
        <taxon>Micromonosporaceae</taxon>
        <taxon>Actinoplanes</taxon>
    </lineage>
</organism>
<name>A0A7W7MR97_9ACTN</name>
<dbReference type="EMBL" id="JACHNH010000001">
    <property type="protein sequence ID" value="MBB4764016.1"/>
    <property type="molecule type" value="Genomic_DNA"/>
</dbReference>
<keyword evidence="1" id="KW-0812">Transmembrane</keyword>
<evidence type="ECO:0000313" key="3">
    <source>
        <dbReference type="Proteomes" id="UP000578112"/>
    </source>
</evidence>
<gene>
    <name evidence="2" type="ORF">BJ971_004572</name>
</gene>
<reference evidence="2 3" key="1">
    <citation type="submission" date="2020-08" db="EMBL/GenBank/DDBJ databases">
        <title>Sequencing the genomes of 1000 actinobacteria strains.</title>
        <authorList>
            <person name="Klenk H.-P."/>
        </authorList>
    </citation>
    <scope>NUCLEOTIDE SEQUENCE [LARGE SCALE GENOMIC DNA]</scope>
    <source>
        <strain evidence="2 3">DSM 43149</strain>
    </source>
</reference>
<comment type="caution">
    <text evidence="2">The sequence shown here is derived from an EMBL/GenBank/DDBJ whole genome shotgun (WGS) entry which is preliminary data.</text>
</comment>
<feature type="transmembrane region" description="Helical" evidence="1">
    <location>
        <begin position="136"/>
        <end position="154"/>
    </location>
</feature>
<keyword evidence="3" id="KW-1185">Reference proteome</keyword>
<sequence length="165" mass="16739">MRNSASTGRLVLVAILTMLGLCGALLLSPAVPAAAAAKSGNDKLVLSWADGGKELQVSGSAYRPKAVVDIRLGSEPIQQARSDENGQVRVSVPQTLITAGQSGASIIVAGRSVSGASRVLISAVPPRAAVRGPVDFLPWSLGAIAVGGLLLGALHRRRSTRASAA</sequence>
<dbReference type="RefSeq" id="WP_184995253.1">
    <property type="nucleotide sequence ID" value="NZ_BOMK01000024.1"/>
</dbReference>
<dbReference type="Proteomes" id="UP000578112">
    <property type="component" value="Unassembled WGS sequence"/>
</dbReference>
<evidence type="ECO:0000256" key="1">
    <source>
        <dbReference type="SAM" id="Phobius"/>
    </source>
</evidence>